<evidence type="ECO:0000313" key="4">
    <source>
        <dbReference type="Proteomes" id="UP000784294"/>
    </source>
</evidence>
<dbReference type="Proteomes" id="UP000784294">
    <property type="component" value="Unassembled WGS sequence"/>
</dbReference>
<protein>
    <recommendedName>
        <fullName evidence="5">Agenet-like domain-containing protein</fullName>
    </recommendedName>
</protein>
<comment type="caution">
    <text evidence="3">The sequence shown here is derived from an EMBL/GenBank/DDBJ whole genome shotgun (WGS) entry which is preliminary data.</text>
</comment>
<sequence length="612" mass="64756">DDDFLSSLDDINLPDGVNRLYLSEDHKENSSIQGNPTVHNAHKSQSNAPKDTGFIGHTNEEKPEENCASSDYKVRRQHHFSPRDPVEVWLSWSQTGGTIPGYSFPEDPVTSPGQHAPGAWWIGRVLSIQSEFAHVEVAALGNFDSTEPYMSQGLSASGIPPRLPGVPLPYRSAIVPVDALRPVWSSHTKASLDLALTGLSGINKDAQNLDKSTEGLINGEVSPLSNTSASAPRFMPPVAVSLLTPGMLHRHTILLPSHLYPIASQESSHITLVRFCGAPCLVQCETERILPSHLSGSGELHQSLPSVVGSTAATAGAWLLFHGQTGLAPAPVPVAGQFGSGPISSALMAAASFQVEVPPTSPAILLAGYPGAEGPWVRLHIWSGSSEAVRRASILESVHLSRKESTRKGELDHLPSLPDPSCLMHQTGLPTNGLTRCQSGPQVVCEDEAGYHLGPCGIEEWPGIGFETQPAGSTTKPSTTDETGNADCSGADGLAHSSTTASQVPTLPMQIVPIHIPVLEPPNQQIPSAGVNAAVTSGRSAVIGAPSPSQQHMIGYAAQFRVQPDLIGLVIGTQGANVSQARQLPGVRQISILQHGFIQIEAEVILGYWHGI</sequence>
<dbReference type="EMBL" id="CAAALY010267228">
    <property type="protein sequence ID" value="VEL40966.1"/>
    <property type="molecule type" value="Genomic_DNA"/>
</dbReference>
<feature type="region of interest" description="Disordered" evidence="2">
    <location>
        <begin position="22"/>
        <end position="71"/>
    </location>
</feature>
<organism evidence="3 4">
    <name type="scientific">Protopolystoma xenopodis</name>
    <dbReference type="NCBI Taxonomy" id="117903"/>
    <lineage>
        <taxon>Eukaryota</taxon>
        <taxon>Metazoa</taxon>
        <taxon>Spiralia</taxon>
        <taxon>Lophotrochozoa</taxon>
        <taxon>Platyhelminthes</taxon>
        <taxon>Monogenea</taxon>
        <taxon>Polyopisthocotylea</taxon>
        <taxon>Polystomatidea</taxon>
        <taxon>Polystomatidae</taxon>
        <taxon>Protopolystoma</taxon>
    </lineage>
</organism>
<dbReference type="OrthoDB" id="6252957at2759"/>
<reference evidence="3" key="1">
    <citation type="submission" date="2018-11" db="EMBL/GenBank/DDBJ databases">
        <authorList>
            <consortium name="Pathogen Informatics"/>
        </authorList>
    </citation>
    <scope>NUCLEOTIDE SEQUENCE</scope>
</reference>
<evidence type="ECO:0000313" key="3">
    <source>
        <dbReference type="EMBL" id="VEL40966.1"/>
    </source>
</evidence>
<dbReference type="GO" id="GO:0048513">
    <property type="term" value="P:animal organ development"/>
    <property type="evidence" value="ECO:0007669"/>
    <property type="project" value="TreeGrafter"/>
</dbReference>
<dbReference type="GO" id="GO:0003730">
    <property type="term" value="F:mRNA 3'-UTR binding"/>
    <property type="evidence" value="ECO:0007669"/>
    <property type="project" value="TreeGrafter"/>
</dbReference>
<evidence type="ECO:0000256" key="2">
    <source>
        <dbReference type="SAM" id="MobiDB-lite"/>
    </source>
</evidence>
<feature type="non-terminal residue" evidence="3">
    <location>
        <position position="1"/>
    </location>
</feature>
<dbReference type="Gene3D" id="3.30.1370.10">
    <property type="entry name" value="K Homology domain, type 1"/>
    <property type="match status" value="1"/>
</dbReference>
<keyword evidence="4" id="KW-1185">Reference proteome</keyword>
<dbReference type="GO" id="GO:0045727">
    <property type="term" value="P:positive regulation of translation"/>
    <property type="evidence" value="ECO:0007669"/>
    <property type="project" value="TreeGrafter"/>
</dbReference>
<dbReference type="AlphaFoldDB" id="A0A3S5AMY3"/>
<evidence type="ECO:0000256" key="1">
    <source>
        <dbReference type="PROSITE-ProRule" id="PRU00117"/>
    </source>
</evidence>
<dbReference type="GO" id="GO:0043488">
    <property type="term" value="P:regulation of mRNA stability"/>
    <property type="evidence" value="ECO:0007669"/>
    <property type="project" value="TreeGrafter"/>
</dbReference>
<dbReference type="PANTHER" id="PTHR10603:SF7">
    <property type="entry name" value="FRAGILE X MESSENGER RIBONUCLEOPROTEIN 1 HOMOLOG"/>
    <property type="match status" value="1"/>
</dbReference>
<dbReference type="PROSITE" id="PS50084">
    <property type="entry name" value="KH_TYPE_1"/>
    <property type="match status" value="1"/>
</dbReference>
<accession>A0A3S5AMY3</accession>
<dbReference type="InterPro" id="IPR036612">
    <property type="entry name" value="KH_dom_type_1_sf"/>
</dbReference>
<dbReference type="GO" id="GO:0045182">
    <property type="term" value="F:translation regulator activity"/>
    <property type="evidence" value="ECO:0007669"/>
    <property type="project" value="TreeGrafter"/>
</dbReference>
<dbReference type="GO" id="GO:0010494">
    <property type="term" value="C:cytoplasmic stress granule"/>
    <property type="evidence" value="ECO:0007669"/>
    <property type="project" value="TreeGrafter"/>
</dbReference>
<feature type="compositionally biased region" description="Polar residues" evidence="2">
    <location>
        <begin position="30"/>
        <end position="49"/>
    </location>
</feature>
<evidence type="ECO:0008006" key="5">
    <source>
        <dbReference type="Google" id="ProtNLM"/>
    </source>
</evidence>
<dbReference type="PANTHER" id="PTHR10603">
    <property type="entry name" value="FRAGILE X MENTAL RETARDATION SYNDROME-RELATED PROTEIN"/>
    <property type="match status" value="1"/>
</dbReference>
<proteinExistence type="predicted"/>
<dbReference type="InterPro" id="IPR040148">
    <property type="entry name" value="FMR1"/>
</dbReference>
<gene>
    <name evidence="3" type="ORF">PXEA_LOCUS34406</name>
</gene>
<dbReference type="GO" id="GO:0051028">
    <property type="term" value="P:mRNA transport"/>
    <property type="evidence" value="ECO:0007669"/>
    <property type="project" value="TreeGrafter"/>
</dbReference>
<keyword evidence="1" id="KW-0694">RNA-binding</keyword>
<name>A0A3S5AMY3_9PLAT</name>
<dbReference type="GO" id="GO:0005634">
    <property type="term" value="C:nucleus"/>
    <property type="evidence" value="ECO:0007669"/>
    <property type="project" value="TreeGrafter"/>
</dbReference>